<keyword evidence="4 7" id="KW-0288">FMN</keyword>
<dbReference type="CDD" id="cd01094">
    <property type="entry name" value="Alkanesulfonate_monoxygenase"/>
    <property type="match status" value="1"/>
</dbReference>
<comment type="catalytic activity">
    <reaction evidence="7">
        <text>an alkanesulfonate + FMNH2 + O2 = an aldehyde + FMN + sulfite + H2O + 2 H(+)</text>
        <dbReference type="Rhea" id="RHEA:23064"/>
        <dbReference type="ChEBI" id="CHEBI:15377"/>
        <dbReference type="ChEBI" id="CHEBI:15378"/>
        <dbReference type="ChEBI" id="CHEBI:15379"/>
        <dbReference type="ChEBI" id="CHEBI:17359"/>
        <dbReference type="ChEBI" id="CHEBI:17478"/>
        <dbReference type="ChEBI" id="CHEBI:57618"/>
        <dbReference type="ChEBI" id="CHEBI:58210"/>
        <dbReference type="ChEBI" id="CHEBI:134249"/>
        <dbReference type="EC" id="1.14.14.5"/>
    </reaction>
</comment>
<keyword evidence="5 7" id="KW-0560">Oxidoreductase</keyword>
<dbReference type="HAMAP" id="MF_01229">
    <property type="entry name" value="Alkanesulf_monooxygen"/>
    <property type="match status" value="1"/>
</dbReference>
<comment type="function">
    <text evidence="7">Catalyzes the desulfonation of aliphatic sulfonates.</text>
</comment>
<evidence type="ECO:0000256" key="3">
    <source>
        <dbReference type="ARBA" id="ARBA00022630"/>
    </source>
</evidence>
<dbReference type="EMBL" id="AP023361">
    <property type="protein sequence ID" value="BCJ89673.1"/>
    <property type="molecule type" value="Genomic_DNA"/>
</dbReference>
<evidence type="ECO:0000259" key="8">
    <source>
        <dbReference type="Pfam" id="PF00296"/>
    </source>
</evidence>
<dbReference type="EC" id="1.14.14.5" evidence="2 7"/>
<dbReference type="SUPFAM" id="SSF51679">
    <property type="entry name" value="Bacterial luciferase-like"/>
    <property type="match status" value="1"/>
</dbReference>
<organism evidence="9 10">
    <name type="scientific">Terrihabitans soli</name>
    <dbReference type="NCBI Taxonomy" id="708113"/>
    <lineage>
        <taxon>Bacteria</taxon>
        <taxon>Pseudomonadati</taxon>
        <taxon>Pseudomonadota</taxon>
        <taxon>Alphaproteobacteria</taxon>
        <taxon>Hyphomicrobiales</taxon>
        <taxon>Terrihabitans</taxon>
    </lineage>
</organism>
<dbReference type="InterPro" id="IPR050172">
    <property type="entry name" value="SsuD_RutA_monooxygenase"/>
</dbReference>
<reference evidence="9 10" key="1">
    <citation type="submission" date="2020-08" db="EMBL/GenBank/DDBJ databases">
        <title>Genome sequence of Rhizobiales bacterium strain IZ6.</title>
        <authorList>
            <person name="Nakai R."/>
            <person name="Naganuma T."/>
        </authorList>
    </citation>
    <scope>NUCLEOTIDE SEQUENCE [LARGE SCALE GENOMIC DNA]</scope>
    <source>
        <strain evidence="9 10">IZ6</strain>
    </source>
</reference>
<name>A0A6S6QEZ9_9HYPH</name>
<dbReference type="KEGG" id="tso:IZ6_04080"/>
<dbReference type="RefSeq" id="WP_222876367.1">
    <property type="nucleotide sequence ID" value="NZ_AP023361.1"/>
</dbReference>
<dbReference type="Proteomes" id="UP000515317">
    <property type="component" value="Chromosome"/>
</dbReference>
<dbReference type="NCBIfam" id="TIGR03565">
    <property type="entry name" value="alk_sulf_monoox"/>
    <property type="match status" value="1"/>
</dbReference>
<evidence type="ECO:0000313" key="9">
    <source>
        <dbReference type="EMBL" id="BCJ89673.1"/>
    </source>
</evidence>
<evidence type="ECO:0000256" key="7">
    <source>
        <dbReference type="HAMAP-Rule" id="MF_01229"/>
    </source>
</evidence>
<evidence type="ECO:0000256" key="5">
    <source>
        <dbReference type="ARBA" id="ARBA00023002"/>
    </source>
</evidence>
<dbReference type="GO" id="GO:0046306">
    <property type="term" value="P:alkanesulfonate catabolic process"/>
    <property type="evidence" value="ECO:0007669"/>
    <property type="project" value="TreeGrafter"/>
</dbReference>
<keyword evidence="10" id="KW-1185">Reference proteome</keyword>
<evidence type="ECO:0000313" key="10">
    <source>
        <dbReference type="Proteomes" id="UP000515317"/>
    </source>
</evidence>
<dbReference type="InterPro" id="IPR019911">
    <property type="entry name" value="Alkanesulphonate_mOase_FMN-dep"/>
</dbReference>
<dbReference type="PANTHER" id="PTHR42847:SF4">
    <property type="entry name" value="ALKANESULFONATE MONOOXYGENASE-RELATED"/>
    <property type="match status" value="1"/>
</dbReference>
<protein>
    <recommendedName>
        <fullName evidence="2 7">Alkanesulfonate monooxygenase</fullName>
        <ecNumber evidence="2 7">1.14.14.5</ecNumber>
    </recommendedName>
    <alternativeName>
        <fullName evidence="7">FMNH2-dependent aliphatic sulfonate monooxygenase</fullName>
    </alternativeName>
</protein>
<proteinExistence type="inferred from homology"/>
<dbReference type="AlphaFoldDB" id="A0A6S6QEZ9"/>
<keyword evidence="6 7" id="KW-0503">Monooxygenase</keyword>
<evidence type="ECO:0000256" key="6">
    <source>
        <dbReference type="ARBA" id="ARBA00023033"/>
    </source>
</evidence>
<dbReference type="PANTHER" id="PTHR42847">
    <property type="entry name" value="ALKANESULFONATE MONOOXYGENASE"/>
    <property type="match status" value="1"/>
</dbReference>
<evidence type="ECO:0000256" key="2">
    <source>
        <dbReference type="ARBA" id="ARBA00012113"/>
    </source>
</evidence>
<sequence length="397" mass="42865">MTITKSASGIEPAQAAKVLWFLPTHGDGHYLGTSEGARHVDINYLKQIAQAADTLGYFGVLLPTGRSCEDSWIVASALALQTQNLRYLVAVRPGLLSPAVAARMTATLDRASNGRLLINVVTGGDPVENKGDGLFAPHAERYEITREFLHVYSALLRGETVNYSGKHIQVEDGKLLFPPLQEGGPPLYFGGSSGPALDVAAETVEKYLTWGEPPKDVAEKLAAADAAAKAKGRTFSYGIRLHVIVRDTNEEAWAAADKLISHLDQETIDAAQKIFARYDSVGQQRMAKLHGGRRENLEVSPNLWAGVGLVRGGAGTALVGDPETVAARIKEYMSLGIDTFILSGYPHLEEAYTFAEKVFPLLPLDHAARPRNISAKTGTLGEIVANYLPPERRQAQS</sequence>
<accession>A0A6S6QEZ9</accession>
<comment type="similarity">
    <text evidence="1 7">Belongs to the SsuD family.</text>
</comment>
<evidence type="ECO:0000256" key="1">
    <source>
        <dbReference type="ARBA" id="ARBA00007044"/>
    </source>
</evidence>
<dbReference type="InterPro" id="IPR036661">
    <property type="entry name" value="Luciferase-like_sf"/>
</dbReference>
<evidence type="ECO:0000256" key="4">
    <source>
        <dbReference type="ARBA" id="ARBA00022643"/>
    </source>
</evidence>
<keyword evidence="3 7" id="KW-0285">Flavoprotein</keyword>
<dbReference type="Gene3D" id="3.20.20.30">
    <property type="entry name" value="Luciferase-like domain"/>
    <property type="match status" value="1"/>
</dbReference>
<dbReference type="GO" id="GO:0008726">
    <property type="term" value="F:alkanesulfonate monooxygenase activity"/>
    <property type="evidence" value="ECO:0007669"/>
    <property type="project" value="UniProtKB-UniRule"/>
</dbReference>
<gene>
    <name evidence="7 9" type="primary">ssuD</name>
    <name evidence="9" type="ORF">IZ6_04080</name>
</gene>
<feature type="domain" description="Luciferase-like" evidence="8">
    <location>
        <begin position="17"/>
        <end position="338"/>
    </location>
</feature>
<dbReference type="NCBIfam" id="NF001939">
    <property type="entry name" value="PRK00719.1"/>
    <property type="match status" value="1"/>
</dbReference>
<dbReference type="InterPro" id="IPR011251">
    <property type="entry name" value="Luciferase-like_dom"/>
</dbReference>
<dbReference type="Pfam" id="PF00296">
    <property type="entry name" value="Bac_luciferase"/>
    <property type="match status" value="1"/>
</dbReference>